<dbReference type="PROSITE" id="PS00041">
    <property type="entry name" value="HTH_ARAC_FAMILY_1"/>
    <property type="match status" value="1"/>
</dbReference>
<keyword evidence="2 4" id="KW-0238">DNA-binding</keyword>
<dbReference type="SUPFAM" id="SSF46689">
    <property type="entry name" value="Homeodomain-like"/>
    <property type="match status" value="1"/>
</dbReference>
<dbReference type="InterPro" id="IPR018062">
    <property type="entry name" value="HTH_AraC-typ_CS"/>
</dbReference>
<dbReference type="PANTHER" id="PTHR43280">
    <property type="entry name" value="ARAC-FAMILY TRANSCRIPTIONAL REGULATOR"/>
    <property type="match status" value="1"/>
</dbReference>
<evidence type="ECO:0000313" key="4">
    <source>
        <dbReference type="EMBL" id="SMG47778.1"/>
    </source>
</evidence>
<evidence type="ECO:0000256" key="3">
    <source>
        <dbReference type="ARBA" id="ARBA00023163"/>
    </source>
</evidence>
<dbReference type="EMBL" id="FXAU01000007">
    <property type="protein sequence ID" value="SMG47778.1"/>
    <property type="molecule type" value="Genomic_DNA"/>
</dbReference>
<reference evidence="4 5" key="1">
    <citation type="submission" date="2017-04" db="EMBL/GenBank/DDBJ databases">
        <authorList>
            <person name="Afonso C.L."/>
            <person name="Miller P.J."/>
            <person name="Scott M.A."/>
            <person name="Spackman E."/>
            <person name="Goraichik I."/>
            <person name="Dimitrov K.M."/>
            <person name="Suarez D.L."/>
            <person name="Swayne D.E."/>
        </authorList>
    </citation>
    <scope>NUCLEOTIDE SEQUENCE [LARGE SCALE GENOMIC DNA]</scope>
    <source>
        <strain evidence="4 5">DSM 22418</strain>
    </source>
</reference>
<dbReference type="InterPro" id="IPR018060">
    <property type="entry name" value="HTH_AraC"/>
</dbReference>
<dbReference type="STRING" id="561061.SAMN05660862_3492"/>
<dbReference type="SMART" id="SM00342">
    <property type="entry name" value="HTH_ARAC"/>
    <property type="match status" value="1"/>
</dbReference>
<accession>A0A1X7L1Q1</accession>
<name>A0A1X7L1Q1_9SPHI</name>
<keyword evidence="5" id="KW-1185">Reference proteome</keyword>
<dbReference type="Proteomes" id="UP000192980">
    <property type="component" value="Unassembled WGS sequence"/>
</dbReference>
<organism evidence="4 5">
    <name type="scientific">Sphingobacterium psychroaquaticum</name>
    <dbReference type="NCBI Taxonomy" id="561061"/>
    <lineage>
        <taxon>Bacteria</taxon>
        <taxon>Pseudomonadati</taxon>
        <taxon>Bacteroidota</taxon>
        <taxon>Sphingobacteriia</taxon>
        <taxon>Sphingobacteriales</taxon>
        <taxon>Sphingobacteriaceae</taxon>
        <taxon>Sphingobacterium</taxon>
    </lineage>
</organism>
<gene>
    <name evidence="4" type="ORF">SAMN05660862_3492</name>
</gene>
<dbReference type="GO" id="GO:0043565">
    <property type="term" value="F:sequence-specific DNA binding"/>
    <property type="evidence" value="ECO:0007669"/>
    <property type="project" value="InterPro"/>
</dbReference>
<evidence type="ECO:0000256" key="1">
    <source>
        <dbReference type="ARBA" id="ARBA00023015"/>
    </source>
</evidence>
<evidence type="ECO:0000313" key="5">
    <source>
        <dbReference type="Proteomes" id="UP000192980"/>
    </source>
</evidence>
<dbReference type="Pfam" id="PF12833">
    <property type="entry name" value="HTH_18"/>
    <property type="match status" value="1"/>
</dbReference>
<dbReference type="PANTHER" id="PTHR43280:SF2">
    <property type="entry name" value="HTH-TYPE TRANSCRIPTIONAL REGULATOR EXSA"/>
    <property type="match status" value="1"/>
</dbReference>
<keyword evidence="1" id="KW-0805">Transcription regulation</keyword>
<evidence type="ECO:0000256" key="2">
    <source>
        <dbReference type="ARBA" id="ARBA00023125"/>
    </source>
</evidence>
<protein>
    <submittedName>
        <fullName evidence="4">AraC-type DNA-binding protein</fullName>
    </submittedName>
</protein>
<proteinExistence type="predicted"/>
<sequence length="358" mass="41159">MLISFFLYISIFIFAALGIHLITVQPKKSIMDSVLMAFLSIVLVQVIHAAIFRDLLEGYKYVDRGAPFGLVYGPLLFFGYRASFGKSLQRKEILVHLLPLIIATGVYVFFLISRAFREEYAHIYYITLFSVIGISWVLYPIFLAFKRPASVSAATGIYRYAMIILVTLASFLLPLLIGRLNTNAPPSAPISNTVVFIGMLAAVVIVYFYLLEQMRIVPVTKEMPQVIEERLVEEKLQASTLREIPTPYFEKIKNYLSKERYLNPDFKLDNMSKDLGIPKNIISQYFNQVYKDGFVRTVNSWRIAYACQLLLKEDVEFNIEDLAFKCGFSSRASFYRNFNQEKACTPLEYREQYLSVKV</sequence>
<dbReference type="InterPro" id="IPR009057">
    <property type="entry name" value="Homeodomain-like_sf"/>
</dbReference>
<dbReference type="Gene3D" id="1.10.10.60">
    <property type="entry name" value="Homeodomain-like"/>
    <property type="match status" value="1"/>
</dbReference>
<dbReference type="AlphaFoldDB" id="A0A1X7L1Q1"/>
<dbReference type="GO" id="GO:0003700">
    <property type="term" value="F:DNA-binding transcription factor activity"/>
    <property type="evidence" value="ECO:0007669"/>
    <property type="project" value="InterPro"/>
</dbReference>
<dbReference type="PROSITE" id="PS01124">
    <property type="entry name" value="HTH_ARAC_FAMILY_2"/>
    <property type="match status" value="1"/>
</dbReference>
<keyword evidence="3" id="KW-0804">Transcription</keyword>